<dbReference type="RefSeq" id="WP_122114999.1">
    <property type="nucleotide sequence ID" value="NZ_JAQFBS010000015.1"/>
</dbReference>
<dbReference type="PANTHER" id="PTHR47163">
    <property type="entry name" value="DDE_TNP_IS1595 DOMAIN-CONTAINING PROTEIN"/>
    <property type="match status" value="1"/>
</dbReference>
<reference evidence="2 3" key="1">
    <citation type="submission" date="2018-08" db="EMBL/GenBank/DDBJ databases">
        <title>A genome reference for cultivated species of the human gut microbiota.</title>
        <authorList>
            <person name="Zou Y."/>
            <person name="Xue W."/>
            <person name="Luo G."/>
        </authorList>
    </citation>
    <scope>NUCLEOTIDE SEQUENCE [LARGE SCALE GENOMIC DNA]</scope>
    <source>
        <strain evidence="2 3">AM30-4</strain>
    </source>
</reference>
<name>A0A3R6I562_PARDI</name>
<feature type="domain" description="ISXO2-like transposase" evidence="1">
    <location>
        <begin position="129"/>
        <end position="278"/>
    </location>
</feature>
<dbReference type="Pfam" id="PF12762">
    <property type="entry name" value="DDE_Tnp_IS1595"/>
    <property type="match status" value="1"/>
</dbReference>
<evidence type="ECO:0000259" key="1">
    <source>
        <dbReference type="SMART" id="SM01126"/>
    </source>
</evidence>
<proteinExistence type="predicted"/>
<dbReference type="AlphaFoldDB" id="A0A3R6I562"/>
<evidence type="ECO:0000313" key="2">
    <source>
        <dbReference type="EMBL" id="RHD72479.1"/>
    </source>
</evidence>
<dbReference type="SMART" id="SM01126">
    <property type="entry name" value="DDE_Tnp_IS1595"/>
    <property type="match status" value="1"/>
</dbReference>
<sequence length="309" mass="35868">MFEMNHFKSIDELVKFFPTEQSCIDFLERQRWGDHVVSPYDPDSKVYKCKGNRYKCKNTGKYFNVRTNTIFENTKVSLRKWMLACYIVINAKKGVSSVQLAKFINVTQKTAWFMLQRIQNCFNIDASQCLNGEVEVDETYIGGLNKNRHSSKKVRNARGRSCKDKVPVFGMLQREGFVIAKVVSDTKAGTLLPIINDVVCPGSTIFSDEWYAYKDLDKNLYDHGVVYHKKGAYVIGDRHTNTIEGFWGHLKRTLKGVHHWVSRKHLQRYVDSSAFRYNTKHLSECERFDVLLQNIGHRLRYSQLKNVAA</sequence>
<protein>
    <submittedName>
        <fullName evidence="2">IS1595 family transposase</fullName>
    </submittedName>
</protein>
<dbReference type="EMBL" id="QSJN01000011">
    <property type="protein sequence ID" value="RHD72479.1"/>
    <property type="molecule type" value="Genomic_DNA"/>
</dbReference>
<dbReference type="InterPro" id="IPR024445">
    <property type="entry name" value="Tnp_ISXO2-like"/>
</dbReference>
<dbReference type="NCBIfam" id="NF033547">
    <property type="entry name" value="transpos_IS1595"/>
    <property type="match status" value="1"/>
</dbReference>
<dbReference type="Proteomes" id="UP000284660">
    <property type="component" value="Unassembled WGS sequence"/>
</dbReference>
<evidence type="ECO:0000313" key="3">
    <source>
        <dbReference type="Proteomes" id="UP000284660"/>
    </source>
</evidence>
<gene>
    <name evidence="2" type="ORF">DW782_16630</name>
</gene>
<accession>A0A3R6I562</accession>
<dbReference type="InterPro" id="IPR053164">
    <property type="entry name" value="IS1016-like_transposase"/>
</dbReference>
<dbReference type="PANTHER" id="PTHR47163:SF2">
    <property type="entry name" value="SI:DKEY-17M8.2"/>
    <property type="match status" value="1"/>
</dbReference>
<organism evidence="2 3">
    <name type="scientific">Parabacteroides distasonis</name>
    <dbReference type="NCBI Taxonomy" id="823"/>
    <lineage>
        <taxon>Bacteria</taxon>
        <taxon>Pseudomonadati</taxon>
        <taxon>Bacteroidota</taxon>
        <taxon>Bacteroidia</taxon>
        <taxon>Bacteroidales</taxon>
        <taxon>Tannerellaceae</taxon>
        <taxon>Parabacteroides</taxon>
    </lineage>
</organism>
<comment type="caution">
    <text evidence="2">The sequence shown here is derived from an EMBL/GenBank/DDBJ whole genome shotgun (WGS) entry which is preliminary data.</text>
</comment>